<feature type="transmembrane region" description="Helical" evidence="10">
    <location>
        <begin position="98"/>
        <end position="120"/>
    </location>
</feature>
<dbReference type="GO" id="GO:0042371">
    <property type="term" value="P:vitamin K biosynthetic process"/>
    <property type="evidence" value="ECO:0007669"/>
    <property type="project" value="TreeGrafter"/>
</dbReference>
<dbReference type="GO" id="GO:0004659">
    <property type="term" value="F:prenyltransferase activity"/>
    <property type="evidence" value="ECO:0007669"/>
    <property type="project" value="UniProtKB-KW"/>
</dbReference>
<gene>
    <name evidence="11" type="ORF">NMOB1V02_LOCUS10201</name>
</gene>
<dbReference type="AlphaFoldDB" id="A0A7R9GIL9"/>
<dbReference type="Pfam" id="PF01040">
    <property type="entry name" value="UbiA"/>
    <property type="match status" value="1"/>
</dbReference>
<keyword evidence="8 10" id="KW-1133">Transmembrane helix</keyword>
<dbReference type="EMBL" id="OA886034">
    <property type="protein sequence ID" value="CAD7282579.1"/>
    <property type="molecule type" value="Genomic_DNA"/>
</dbReference>
<dbReference type="PIRSF" id="PIRSF005355">
    <property type="entry name" value="UBIAD1"/>
    <property type="match status" value="1"/>
</dbReference>
<feature type="transmembrane region" description="Helical" evidence="10">
    <location>
        <begin position="209"/>
        <end position="230"/>
    </location>
</feature>
<reference evidence="11" key="1">
    <citation type="submission" date="2020-11" db="EMBL/GenBank/DDBJ databases">
        <authorList>
            <person name="Tran Van P."/>
        </authorList>
    </citation>
    <scope>NUCLEOTIDE SEQUENCE</scope>
</reference>
<evidence type="ECO:0000256" key="3">
    <source>
        <dbReference type="ARBA" id="ARBA00005985"/>
    </source>
</evidence>
<dbReference type="OrthoDB" id="203513at2759"/>
<evidence type="ECO:0000313" key="11">
    <source>
        <dbReference type="EMBL" id="CAD7282579.1"/>
    </source>
</evidence>
<keyword evidence="9 10" id="KW-0472">Membrane</keyword>
<feature type="transmembrane region" description="Helical" evidence="10">
    <location>
        <begin position="236"/>
        <end position="261"/>
    </location>
</feature>
<evidence type="ECO:0000256" key="9">
    <source>
        <dbReference type="ARBA" id="ARBA00023136"/>
    </source>
</evidence>
<dbReference type="GO" id="GO:0005783">
    <property type="term" value="C:endoplasmic reticulum"/>
    <property type="evidence" value="ECO:0007669"/>
    <property type="project" value="TreeGrafter"/>
</dbReference>
<evidence type="ECO:0000256" key="2">
    <source>
        <dbReference type="ARBA" id="ARBA00004863"/>
    </source>
</evidence>
<evidence type="ECO:0008006" key="13">
    <source>
        <dbReference type="Google" id="ProtNLM"/>
    </source>
</evidence>
<dbReference type="GO" id="GO:0009234">
    <property type="term" value="P:menaquinone biosynthetic process"/>
    <property type="evidence" value="ECO:0007669"/>
    <property type="project" value="UniProtKB-UniPathway"/>
</dbReference>
<keyword evidence="5" id="KW-0637">Prenyltransferase</keyword>
<evidence type="ECO:0000256" key="6">
    <source>
        <dbReference type="ARBA" id="ARBA00022679"/>
    </source>
</evidence>
<evidence type="ECO:0000256" key="5">
    <source>
        <dbReference type="ARBA" id="ARBA00022602"/>
    </source>
</evidence>
<dbReference type="EMBL" id="CAJPEX010003997">
    <property type="protein sequence ID" value="CAG0922731.1"/>
    <property type="molecule type" value="Genomic_DNA"/>
</dbReference>
<evidence type="ECO:0000256" key="10">
    <source>
        <dbReference type="SAM" id="Phobius"/>
    </source>
</evidence>
<dbReference type="Proteomes" id="UP000678499">
    <property type="component" value="Unassembled WGS sequence"/>
</dbReference>
<keyword evidence="12" id="KW-1185">Reference proteome</keyword>
<feature type="transmembrane region" description="Helical" evidence="10">
    <location>
        <begin position="149"/>
        <end position="171"/>
    </location>
</feature>
<dbReference type="PANTHER" id="PTHR13929">
    <property type="entry name" value="1,4-DIHYDROXY-2-NAPHTHOATE OCTAPRENYLTRANSFERASE"/>
    <property type="match status" value="1"/>
</dbReference>
<protein>
    <recommendedName>
        <fullName evidence="13">UbiA prenyltransferase domain-containing protein 1</fullName>
    </recommendedName>
</protein>
<accession>A0A7R9GIL9</accession>
<keyword evidence="4" id="KW-0474">Menaquinone biosynthesis</keyword>
<dbReference type="PANTHER" id="PTHR13929:SF0">
    <property type="entry name" value="UBIA PRENYLTRANSFERASE DOMAIN-CONTAINING PROTEIN 1"/>
    <property type="match status" value="1"/>
</dbReference>
<feature type="transmembrane region" description="Helical" evidence="10">
    <location>
        <begin position="20"/>
        <end position="40"/>
    </location>
</feature>
<evidence type="ECO:0000256" key="7">
    <source>
        <dbReference type="ARBA" id="ARBA00022692"/>
    </source>
</evidence>
<dbReference type="UniPathway" id="UPA00079"/>
<keyword evidence="7 10" id="KW-0812">Transmembrane</keyword>
<keyword evidence="6" id="KW-0808">Transferase</keyword>
<dbReference type="Gene3D" id="1.10.357.140">
    <property type="entry name" value="UbiA prenyltransferase"/>
    <property type="match status" value="1"/>
</dbReference>
<comment type="similarity">
    <text evidence="3">Belongs to the UbiA prenyltransferase family.</text>
</comment>
<feature type="transmembrane region" description="Helical" evidence="10">
    <location>
        <begin position="46"/>
        <end position="72"/>
    </location>
</feature>
<evidence type="ECO:0000313" key="12">
    <source>
        <dbReference type="Proteomes" id="UP000678499"/>
    </source>
</evidence>
<dbReference type="InterPro" id="IPR044878">
    <property type="entry name" value="UbiA_sf"/>
</dbReference>
<dbReference type="CDD" id="cd13962">
    <property type="entry name" value="PT_UbiA_UBIAD1"/>
    <property type="match status" value="1"/>
</dbReference>
<dbReference type="InterPro" id="IPR000537">
    <property type="entry name" value="UbiA_prenyltransferase"/>
</dbReference>
<evidence type="ECO:0000256" key="1">
    <source>
        <dbReference type="ARBA" id="ARBA00004141"/>
    </source>
</evidence>
<dbReference type="GO" id="GO:0000139">
    <property type="term" value="C:Golgi membrane"/>
    <property type="evidence" value="ECO:0007669"/>
    <property type="project" value="TreeGrafter"/>
</dbReference>
<comment type="pathway">
    <text evidence="2">Quinol/quinone metabolism; menaquinone biosynthesis.</text>
</comment>
<sequence length="307" mass="32966">MAASDNRSYYMKLSSYVVALRPWSFSCSLAPVLLGCVLAFKSTGMFNLAILLISCVTALSVHAAGNLVNTYFDYVKGIDSKKSDDRTLVDSIITKDEVVGLASILYCVGCAGFVALVILSPAKMEHLALVYFGGLSSSFLYTGGAALKYIALGDLIIMTIFGPVTVIFAYMAQTGTVSTAAAFYALPAALSVEAVLHSNNTRDMEADRVAGIVTLAIILGPALSKLLYGVLLFTPYVMVAVCAIKHSVWFALPLFTMPAAFRNERELRAGMYASMPRKTAKLNLFFNLLFVASVLCCSVEKLPFIGS</sequence>
<dbReference type="InterPro" id="IPR026046">
    <property type="entry name" value="UBIAD1"/>
</dbReference>
<feature type="transmembrane region" description="Helical" evidence="10">
    <location>
        <begin position="126"/>
        <end position="142"/>
    </location>
</feature>
<evidence type="ECO:0000256" key="8">
    <source>
        <dbReference type="ARBA" id="ARBA00022989"/>
    </source>
</evidence>
<organism evidence="11">
    <name type="scientific">Notodromas monacha</name>
    <dbReference type="NCBI Taxonomy" id="399045"/>
    <lineage>
        <taxon>Eukaryota</taxon>
        <taxon>Metazoa</taxon>
        <taxon>Ecdysozoa</taxon>
        <taxon>Arthropoda</taxon>
        <taxon>Crustacea</taxon>
        <taxon>Oligostraca</taxon>
        <taxon>Ostracoda</taxon>
        <taxon>Podocopa</taxon>
        <taxon>Podocopida</taxon>
        <taxon>Cypridocopina</taxon>
        <taxon>Cypridoidea</taxon>
        <taxon>Cyprididae</taxon>
        <taxon>Notodromas</taxon>
    </lineage>
</organism>
<evidence type="ECO:0000256" key="4">
    <source>
        <dbReference type="ARBA" id="ARBA00022428"/>
    </source>
</evidence>
<proteinExistence type="inferred from homology"/>
<comment type="subcellular location">
    <subcellularLocation>
        <location evidence="1">Membrane</location>
        <topology evidence="1">Multi-pass membrane protein</topology>
    </subcellularLocation>
</comment>
<feature type="transmembrane region" description="Helical" evidence="10">
    <location>
        <begin position="282"/>
        <end position="305"/>
    </location>
</feature>
<name>A0A7R9GIL9_9CRUS</name>